<evidence type="ECO:0000313" key="2">
    <source>
        <dbReference type="EMBL" id="MCP9601069.1"/>
    </source>
</evidence>
<organism evidence="2 3">
    <name type="scientific">Segatella copri</name>
    <dbReference type="NCBI Taxonomy" id="165179"/>
    <lineage>
        <taxon>Bacteria</taxon>
        <taxon>Pseudomonadati</taxon>
        <taxon>Bacteroidota</taxon>
        <taxon>Bacteroidia</taxon>
        <taxon>Bacteroidales</taxon>
        <taxon>Prevotellaceae</taxon>
        <taxon>Segatella</taxon>
    </lineage>
</organism>
<gene>
    <name evidence="2" type="ORF">NNC55_14150</name>
</gene>
<reference evidence="2" key="1">
    <citation type="submission" date="2022-07" db="EMBL/GenBank/DDBJ databases">
        <title>Prevotella copri.</title>
        <authorList>
            <person name="Yang C."/>
        </authorList>
    </citation>
    <scope>NUCLEOTIDE SEQUENCE</scope>
    <source>
        <strain evidence="2">HF1476</strain>
    </source>
</reference>
<keyword evidence="1" id="KW-0732">Signal</keyword>
<dbReference type="EMBL" id="JANDWN010000056">
    <property type="protein sequence ID" value="MCP9601069.1"/>
    <property type="molecule type" value="Genomic_DNA"/>
</dbReference>
<accession>A0AAW5IWS0</accession>
<protein>
    <submittedName>
        <fullName evidence="2">Uncharacterized protein</fullName>
    </submittedName>
</protein>
<dbReference type="Proteomes" id="UP001204486">
    <property type="component" value="Unassembled WGS sequence"/>
</dbReference>
<name>A0AAW5IWS0_9BACT</name>
<evidence type="ECO:0000256" key="1">
    <source>
        <dbReference type="SAM" id="SignalP"/>
    </source>
</evidence>
<dbReference type="AlphaFoldDB" id="A0AAW5IWS0"/>
<evidence type="ECO:0000313" key="3">
    <source>
        <dbReference type="Proteomes" id="UP001204486"/>
    </source>
</evidence>
<feature type="signal peptide" evidence="1">
    <location>
        <begin position="1"/>
        <end position="19"/>
    </location>
</feature>
<dbReference type="RefSeq" id="WP_254974896.1">
    <property type="nucleotide sequence ID" value="NZ_JANDWK010000055.1"/>
</dbReference>
<comment type="caution">
    <text evidence="2">The sequence shown here is derived from an EMBL/GenBank/DDBJ whole genome shotgun (WGS) entry which is preliminary data.</text>
</comment>
<feature type="chain" id="PRO_5043845903" evidence="1">
    <location>
        <begin position="20"/>
        <end position="59"/>
    </location>
</feature>
<sequence>MKKTLLVSAFSAIAMVSGAQTEVASAVGDFDFITKNFTVGQKTIPYSLVKDFLTALREP</sequence>
<proteinExistence type="predicted"/>